<dbReference type="PANTHER" id="PTHR31282">
    <property type="entry name" value="WRKY TRANSCRIPTION FACTOR 21-RELATED"/>
    <property type="match status" value="1"/>
</dbReference>
<evidence type="ECO:0000256" key="2">
    <source>
        <dbReference type="ARBA" id="ARBA00023015"/>
    </source>
</evidence>
<feature type="region of interest" description="Disordered" evidence="6">
    <location>
        <begin position="105"/>
        <end position="155"/>
    </location>
</feature>
<keyword evidence="5" id="KW-0539">Nucleus</keyword>
<dbReference type="InterPro" id="IPR003657">
    <property type="entry name" value="WRKY_dom"/>
</dbReference>
<protein>
    <submittedName>
        <fullName evidence="7">Uncharacterized protein</fullName>
    </submittedName>
</protein>
<keyword evidence="2" id="KW-0805">Transcription regulation</keyword>
<dbReference type="OMA" id="CHDRARS"/>
<comment type="subcellular location">
    <subcellularLocation>
        <location evidence="1">Nucleus</location>
    </subcellularLocation>
</comment>
<gene>
    <name evidence="7" type="ORF">DCAR_0416216</name>
</gene>
<dbReference type="Pfam" id="PF03106">
    <property type="entry name" value="WRKY"/>
    <property type="match status" value="1"/>
</dbReference>
<evidence type="ECO:0000313" key="7">
    <source>
        <dbReference type="EMBL" id="WOG96878.1"/>
    </source>
</evidence>
<dbReference type="OrthoDB" id="777189at2759"/>
<dbReference type="EMBL" id="CP093346">
    <property type="protein sequence ID" value="WOG96878.1"/>
    <property type="molecule type" value="Genomic_DNA"/>
</dbReference>
<dbReference type="SMART" id="SM00774">
    <property type="entry name" value="WRKY"/>
    <property type="match status" value="1"/>
</dbReference>
<dbReference type="PROSITE" id="PS50811">
    <property type="entry name" value="WRKY"/>
    <property type="match status" value="1"/>
</dbReference>
<dbReference type="Proteomes" id="UP000077755">
    <property type="component" value="Chromosome 4"/>
</dbReference>
<keyword evidence="8" id="KW-1185">Reference proteome</keyword>
<name>A0A165X9N9_DAUCS</name>
<accession>A0A165X9N9</accession>
<dbReference type="KEGG" id="dcr:108216263"/>
<dbReference type="InterPro" id="IPR044810">
    <property type="entry name" value="WRKY_plant"/>
</dbReference>
<dbReference type="AlphaFoldDB" id="A0A165X9N9"/>
<sequence>MAVDLINLQKMLSHSVFNESASQEMNNIEEQLTRILQSHNQRVLSNGDSIKPLVTRKTGHARFRRAPVVISTSSEQIEPAKPVEPAEVKLEANCVEMKEKIVKESKVLDSSNSSGSSSSVTREEGTVSNGKPLFSAPAPRTFSAGKPPLPTSHRKRCREVEVSQGLFGKPSGSRGCHCCKRRKTVIKREIKRVVTSGSSKVSPDDIPADKYSWKKYDQKLIPGTLYPRGYYKCNSASGCPARKHVERDSTDPTVLILIYEGEHRHHHHSSPHRHRSMKMPEGLTRLNNSSSGVGICC</sequence>
<reference evidence="7" key="2">
    <citation type="submission" date="2022-03" db="EMBL/GenBank/DDBJ databases">
        <title>Draft title - Genomic analysis of global carrot germplasm unveils the trajectory of domestication and the origin of high carotenoid orange carrot.</title>
        <authorList>
            <person name="Iorizzo M."/>
            <person name="Ellison S."/>
            <person name="Senalik D."/>
            <person name="Macko-Podgorni A."/>
            <person name="Grzebelus D."/>
            <person name="Bostan H."/>
            <person name="Rolling W."/>
            <person name="Curaba J."/>
            <person name="Simon P."/>
        </authorList>
    </citation>
    <scope>NUCLEOTIDE SEQUENCE</scope>
    <source>
        <tissue evidence="7">Leaf</tissue>
    </source>
</reference>
<evidence type="ECO:0000256" key="3">
    <source>
        <dbReference type="ARBA" id="ARBA00023125"/>
    </source>
</evidence>
<organism evidence="7 8">
    <name type="scientific">Daucus carota subsp. sativus</name>
    <name type="common">Carrot</name>
    <dbReference type="NCBI Taxonomy" id="79200"/>
    <lineage>
        <taxon>Eukaryota</taxon>
        <taxon>Viridiplantae</taxon>
        <taxon>Streptophyta</taxon>
        <taxon>Embryophyta</taxon>
        <taxon>Tracheophyta</taxon>
        <taxon>Spermatophyta</taxon>
        <taxon>Magnoliopsida</taxon>
        <taxon>eudicotyledons</taxon>
        <taxon>Gunneridae</taxon>
        <taxon>Pentapetalae</taxon>
        <taxon>asterids</taxon>
        <taxon>campanulids</taxon>
        <taxon>Apiales</taxon>
        <taxon>Apiaceae</taxon>
        <taxon>Apioideae</taxon>
        <taxon>Scandiceae</taxon>
        <taxon>Daucinae</taxon>
        <taxon>Daucus</taxon>
        <taxon>Daucus sect. Daucus</taxon>
    </lineage>
</organism>
<evidence type="ECO:0000313" key="8">
    <source>
        <dbReference type="Proteomes" id="UP000077755"/>
    </source>
</evidence>
<dbReference type="GO" id="GO:0003700">
    <property type="term" value="F:DNA-binding transcription factor activity"/>
    <property type="evidence" value="ECO:0007669"/>
    <property type="project" value="InterPro"/>
</dbReference>
<keyword evidence="4" id="KW-0804">Transcription</keyword>
<evidence type="ECO:0000256" key="4">
    <source>
        <dbReference type="ARBA" id="ARBA00023163"/>
    </source>
</evidence>
<dbReference type="SUPFAM" id="SSF118290">
    <property type="entry name" value="WRKY DNA-binding domain"/>
    <property type="match status" value="1"/>
</dbReference>
<dbReference type="GO" id="GO:0043565">
    <property type="term" value="F:sequence-specific DNA binding"/>
    <property type="evidence" value="ECO:0007669"/>
    <property type="project" value="InterPro"/>
</dbReference>
<feature type="compositionally biased region" description="Low complexity" evidence="6">
    <location>
        <begin position="110"/>
        <end position="119"/>
    </location>
</feature>
<dbReference type="Gramene" id="KZM97955">
    <property type="protein sequence ID" value="KZM97955"/>
    <property type="gene ID" value="DCAR_014683"/>
</dbReference>
<evidence type="ECO:0000256" key="5">
    <source>
        <dbReference type="ARBA" id="ARBA00023242"/>
    </source>
</evidence>
<evidence type="ECO:0000256" key="1">
    <source>
        <dbReference type="ARBA" id="ARBA00004123"/>
    </source>
</evidence>
<dbReference type="GO" id="GO:0005634">
    <property type="term" value="C:nucleus"/>
    <property type="evidence" value="ECO:0007669"/>
    <property type="project" value="UniProtKB-SubCell"/>
</dbReference>
<dbReference type="Gene3D" id="2.20.25.80">
    <property type="entry name" value="WRKY domain"/>
    <property type="match status" value="1"/>
</dbReference>
<evidence type="ECO:0000256" key="6">
    <source>
        <dbReference type="SAM" id="MobiDB-lite"/>
    </source>
</evidence>
<proteinExistence type="predicted"/>
<reference evidence="7" key="1">
    <citation type="journal article" date="2016" name="Nat. Genet.">
        <title>A high-quality carrot genome assembly provides new insights into carotenoid accumulation and asterid genome evolution.</title>
        <authorList>
            <person name="Iorizzo M."/>
            <person name="Ellison S."/>
            <person name="Senalik D."/>
            <person name="Zeng P."/>
            <person name="Satapoomin P."/>
            <person name="Huang J."/>
            <person name="Bowman M."/>
            <person name="Iovene M."/>
            <person name="Sanseverino W."/>
            <person name="Cavagnaro P."/>
            <person name="Yildiz M."/>
            <person name="Macko-Podgorni A."/>
            <person name="Moranska E."/>
            <person name="Grzebelus E."/>
            <person name="Grzebelus D."/>
            <person name="Ashrafi H."/>
            <person name="Zheng Z."/>
            <person name="Cheng S."/>
            <person name="Spooner D."/>
            <person name="Van Deynze A."/>
            <person name="Simon P."/>
        </authorList>
    </citation>
    <scope>NUCLEOTIDE SEQUENCE</scope>
    <source>
        <tissue evidence="7">Leaf</tissue>
    </source>
</reference>
<dbReference type="InterPro" id="IPR036576">
    <property type="entry name" value="WRKY_dom_sf"/>
</dbReference>
<keyword evidence="3" id="KW-0238">DNA-binding</keyword>